<sequence length="87" mass="9981">MTVTNISKWGNSQGIRLSKKMLKQIGVENIDNEQVTLTVNDGKIIIEKTSQQSKLMQRFADYDPQDYLKNREIASNDLLGPKGREIW</sequence>
<dbReference type="OrthoDB" id="9795766at2"/>
<dbReference type="GO" id="GO:0003677">
    <property type="term" value="F:DNA binding"/>
    <property type="evidence" value="ECO:0007669"/>
    <property type="project" value="UniProtKB-UniRule"/>
</dbReference>
<dbReference type="InterPro" id="IPR037914">
    <property type="entry name" value="SpoVT-AbrB_sf"/>
</dbReference>
<dbReference type="RefSeq" id="WP_150204091.1">
    <property type="nucleotide sequence ID" value="NZ_CAUQTN010000078.1"/>
</dbReference>
<reference evidence="3 4" key="1">
    <citation type="submission" date="2019-09" db="EMBL/GenBank/DDBJ databases">
        <title>Complete Genome Sequence of Lactobacillus nenjiangensis SH-Y15, isolated from sauerkraut.</title>
        <authorList>
            <person name="Yang H."/>
        </authorList>
    </citation>
    <scope>NUCLEOTIDE SEQUENCE [LARGE SCALE GENOMIC DNA]</scope>
    <source>
        <strain evidence="3 4">SH-Y15</strain>
    </source>
</reference>
<dbReference type="KEGG" id="lnn:F0161_06565"/>
<dbReference type="InterPro" id="IPR007159">
    <property type="entry name" value="SpoVT-AbrB_dom"/>
</dbReference>
<name>A0A5P1X0Y1_9LACO</name>
<proteinExistence type="predicted"/>
<gene>
    <name evidence="3" type="ORF">F0161_06565</name>
</gene>
<accession>A0A5P1X0Y1</accession>
<keyword evidence="4" id="KW-1185">Reference proteome</keyword>
<dbReference type="Gene3D" id="2.10.260.10">
    <property type="match status" value="1"/>
</dbReference>
<evidence type="ECO:0000313" key="3">
    <source>
        <dbReference type="EMBL" id="QER67550.1"/>
    </source>
</evidence>
<evidence type="ECO:0000256" key="1">
    <source>
        <dbReference type="PROSITE-ProRule" id="PRU01076"/>
    </source>
</evidence>
<feature type="domain" description="SpoVT-AbrB" evidence="2">
    <location>
        <begin position="4"/>
        <end position="51"/>
    </location>
</feature>
<evidence type="ECO:0000313" key="4">
    <source>
        <dbReference type="Proteomes" id="UP000325295"/>
    </source>
</evidence>
<organism evidence="3 4">
    <name type="scientific">Paucilactobacillus nenjiangensis</name>
    <dbReference type="NCBI Taxonomy" id="1296540"/>
    <lineage>
        <taxon>Bacteria</taxon>
        <taxon>Bacillati</taxon>
        <taxon>Bacillota</taxon>
        <taxon>Bacilli</taxon>
        <taxon>Lactobacillales</taxon>
        <taxon>Lactobacillaceae</taxon>
        <taxon>Paucilactobacillus</taxon>
    </lineage>
</organism>
<dbReference type="EMBL" id="CP043939">
    <property type="protein sequence ID" value="QER67550.1"/>
    <property type="molecule type" value="Genomic_DNA"/>
</dbReference>
<dbReference type="PROSITE" id="PS51740">
    <property type="entry name" value="SPOVT_ABRB"/>
    <property type="match status" value="1"/>
</dbReference>
<dbReference type="SUPFAM" id="SSF89447">
    <property type="entry name" value="AbrB/MazE/MraZ-like"/>
    <property type="match status" value="1"/>
</dbReference>
<dbReference type="AlphaFoldDB" id="A0A5P1X0Y1"/>
<keyword evidence="1 3" id="KW-0238">DNA-binding</keyword>
<dbReference type="Proteomes" id="UP000325295">
    <property type="component" value="Chromosome"/>
</dbReference>
<protein>
    <submittedName>
        <fullName evidence="3">AbrB/MazE/SpoVT family DNA-binding domain-containing protein</fullName>
    </submittedName>
</protein>
<evidence type="ECO:0000259" key="2">
    <source>
        <dbReference type="PROSITE" id="PS51740"/>
    </source>
</evidence>